<gene>
    <name evidence="1" type="ORF">S01H4_45488</name>
</gene>
<protein>
    <submittedName>
        <fullName evidence="1">Uncharacterized protein</fullName>
    </submittedName>
</protein>
<dbReference type="AlphaFoldDB" id="X1CU02"/>
<proteinExistence type="predicted"/>
<accession>X1CU02</accession>
<comment type="caution">
    <text evidence="1">The sequence shown here is derived from an EMBL/GenBank/DDBJ whole genome shotgun (WGS) entry which is preliminary data.</text>
</comment>
<dbReference type="EMBL" id="BART01025328">
    <property type="protein sequence ID" value="GAG99553.1"/>
    <property type="molecule type" value="Genomic_DNA"/>
</dbReference>
<evidence type="ECO:0000313" key="1">
    <source>
        <dbReference type="EMBL" id="GAG99553.1"/>
    </source>
</evidence>
<organism evidence="1">
    <name type="scientific">marine sediment metagenome</name>
    <dbReference type="NCBI Taxonomy" id="412755"/>
    <lineage>
        <taxon>unclassified sequences</taxon>
        <taxon>metagenomes</taxon>
        <taxon>ecological metagenomes</taxon>
    </lineage>
</organism>
<name>X1CU02_9ZZZZ</name>
<reference evidence="1" key="1">
    <citation type="journal article" date="2014" name="Front. Microbiol.">
        <title>High frequency of phylogenetically diverse reductive dehalogenase-homologous genes in deep subseafloor sedimentary metagenomes.</title>
        <authorList>
            <person name="Kawai M."/>
            <person name="Futagami T."/>
            <person name="Toyoda A."/>
            <person name="Takaki Y."/>
            <person name="Nishi S."/>
            <person name="Hori S."/>
            <person name="Arai W."/>
            <person name="Tsubouchi T."/>
            <person name="Morono Y."/>
            <person name="Uchiyama I."/>
            <person name="Ito T."/>
            <person name="Fujiyama A."/>
            <person name="Inagaki F."/>
            <person name="Takami H."/>
        </authorList>
    </citation>
    <scope>NUCLEOTIDE SEQUENCE</scope>
    <source>
        <strain evidence="1">Expedition CK06-06</strain>
    </source>
</reference>
<feature type="non-terminal residue" evidence="1">
    <location>
        <position position="1"/>
    </location>
</feature>
<sequence>GLLYKLATSQVAVEDYERYLRNKGEDSESQIQELVNQPEI</sequence>